<feature type="region of interest" description="Disordered" evidence="10">
    <location>
        <begin position="807"/>
        <end position="843"/>
    </location>
</feature>
<feature type="domain" description="Kinesin motor" evidence="12">
    <location>
        <begin position="3"/>
        <end position="461"/>
    </location>
</feature>
<dbReference type="GO" id="GO:0008017">
    <property type="term" value="F:microtubule binding"/>
    <property type="evidence" value="ECO:0007669"/>
    <property type="project" value="InterPro"/>
</dbReference>
<evidence type="ECO:0000256" key="9">
    <source>
        <dbReference type="PROSITE-ProRule" id="PRU00283"/>
    </source>
</evidence>
<dbReference type="PROSITE" id="PS00411">
    <property type="entry name" value="KINESIN_MOTOR_1"/>
    <property type="match status" value="1"/>
</dbReference>
<dbReference type="Pfam" id="PF00225">
    <property type="entry name" value="Kinesin"/>
    <property type="match status" value="2"/>
</dbReference>
<dbReference type="InterPro" id="IPR022164">
    <property type="entry name" value="Kinesin-like"/>
</dbReference>
<gene>
    <name evidence="13" type="ORF">CcCBS67573_g00401</name>
</gene>
<sequence>MSSVKVFVRVRPLNSREKDCAVGVRGQSVWIESSSGLHSTSSNPTWAKDRDRDRDRERDKEKDKDRPFVHLPPPMAVPKSTPASTAAPPDDVETDRSFTFDAVFWSLGAPQSHPNWASQESVYAEVGVGLLNHALDGYNVCLFAYGQTGSGKSYTMMGPQSQTDQDSKGIIPRICEDLFRRIAANGDKDKKFDISVSYMEIYNEKVRDLLNSASKSNLRVREHPTLGPYVEDLSRLVVTSYGQIEKLMELGNKARTVASTNMNETSSRSHAVFTVHLTQTITRAFPPVSPSQPNSVSPIKVAPSKVERISRICLVDLAGSERADSTGATGTRLKEGANINKSLTTLGKVISALAEASEVQAVTAASLVSPMGSSYSSDVGGFEGASIRSVSKRTSLKNVKSGLERSSGIFVPYRDSILTWLLKDCLGGNSKTVMLAAISPANTSQDETLSTLRYAERAKKIINRAVVNEDETGKVVRLLQEEVERLKKKLNTYEQQQQQRGLGNKDGKNGSGEAEDVFYSSSELGFGSGGITSPGYNRSRGASLVSEDGRPSLSEMHRRTSYMSMNSIASGVSDMKDPEALMDQLLASEKLIAEMTESFESRLKKLKLVELQQEEQGADARSSNSGTFAVQAPKSIPHIINLTENPHLSDFLLYQLLEGFHIVGSSPECPIFLRDEAVFPVHARFECIPLSNTNTNFQKLTSSQSDSSATMTPFSSFAASGTAPDTPSASIVMCVHLNPAPGSQTFVNGSFIAEPYRLQNGDHIQFGESIVCKFLNPTDAVSPSWGDQRAPQRNSLEHWSDLRSSVSGISGHSMNVSPRTSPTRSTPAGDLGEESRNFDLSGSARTSAIGGAAPWDNDRGYEHQNAVKMSDGVYRSQGGSESAFASSKGRRSRATSAMVSMRPLGERELILAADVIAKWKKRNYVQLAQEILKKAVLLKEANVIAKELEKNVLYEFEIVDSPANLTASSFWEASTETAFTSSNGALGTRSRQSSTPSTGASDMSRPCLAIRVLDGKHNSVYKWSIAEFESRLNSMRTLYDYPDPDAPSKYYAHQRAANSELSFYGKWGEDEKSARAAYPQYEQIGVAHLDIRCLSMGIMKELRAPVLDSDSGSIIGWVLVVIAPISAQPVHTEDSDPDCDSDVVNDLVSLSHDELKLGHSLVFEISILELTGVSENDFTQVHCQFRLSEFAGRGSAVDVTASPAKDQIFSTDPVQGFGSNPIRWDFSQTIALTITEEAKTILSRGIGKIEVFARRVQSISDIIASKFDARMALGTPTPTLQIAPPLQAQKDAKEHIILAQLEISELSQASGEFKSVPVQTGVSQSGTFKTEFRSPADVFSIRQGIQRRITLRLSHSAGKNDFPWRRISYLKIGQIRCVDLKTNRPIDDEVSCPVLMSLPVPGLDDTGASSFAPSENFLFGPIRPNRPFFSNNGQSAIEIVVPWDTSIHNCVHLNRPTKGFRLELTVAWGVEVDPLNNCNQPNDVSQWSVFASPVHFERQIGIIVHERDSKVRASVMAFDLLASLGMGSSKYAARSNSLFVVETFAVSSSLVPKVSKKRRSHMADIDTRNGYVRGQESLGSWTPAGQELVSKFWKRREKEKWMQELSFARSRIEEHDIFWRSSTTSKLRSDQECVILLAKCVQLWRVNPGRYNPSLERLLYDQTPDGLNEDDGEEVNFVSTKCRLMLEMAPASFRGALHTPDVDDVWVKRHFVIRRPYLHMYADGYDLDELAIFSLVSTSLQFGSSLGSAFQGRNFVFAVHSKDCSLLLQASSASEMNGWLAALDPLQAGVVLSRMRTSSANLSRREVMEYQTEDEYQFQLESYVLHSRKLPKAKLKWDKQRTLWKASVYKDVHPIFISHRREIPEEPEVYRFEGPPFPSARNNKLPPLTPTEAEQNERAAVLKYSTDMYGTKVESGHVKQVNAEFFKRLAQPKCPGAPTLPDEVSERGPAKPIESFAPLVERLSSQKPALKAIPIENDAHKQKANPASKAQIDRLAQAKVVRREPVAPQPAKGSSDGGGRIERLSKPKYYIVWKNATNES</sequence>
<reference evidence="13 14" key="1">
    <citation type="journal article" date="2019" name="Sci. Rep.">
        <title>Comparative genomics of chytrid fungi reveal insights into the obligate biotrophic and pathogenic lifestyle of Synchytrium endobioticum.</title>
        <authorList>
            <person name="van de Vossenberg B.T.L.H."/>
            <person name="Warris S."/>
            <person name="Nguyen H.D.T."/>
            <person name="van Gent-Pelzer M.P.E."/>
            <person name="Joly D.L."/>
            <person name="van de Geest H.C."/>
            <person name="Bonants P.J.M."/>
            <person name="Smith D.S."/>
            <person name="Levesque C.A."/>
            <person name="van der Lee T.A.J."/>
        </authorList>
    </citation>
    <scope>NUCLEOTIDE SEQUENCE [LARGE SCALE GENOMIC DNA]</scope>
    <source>
        <strain evidence="13 14">CBS 675.73</strain>
    </source>
</reference>
<dbReference type="SUPFAM" id="SSF49879">
    <property type="entry name" value="SMAD/FHA domain"/>
    <property type="match status" value="2"/>
</dbReference>
<keyword evidence="5 9" id="KW-0067">ATP-binding</keyword>
<dbReference type="PROSITE" id="PS50003">
    <property type="entry name" value="PH_DOMAIN"/>
    <property type="match status" value="1"/>
</dbReference>
<feature type="compositionally biased region" description="Polar residues" evidence="10">
    <location>
        <begin position="807"/>
        <end position="826"/>
    </location>
</feature>
<dbReference type="Gene3D" id="6.10.250.2520">
    <property type="match status" value="1"/>
</dbReference>
<keyword evidence="3" id="KW-0493">Microtubule</keyword>
<keyword evidence="2" id="KW-0963">Cytoplasm</keyword>
<protein>
    <recommendedName>
        <fullName evidence="15">Kinesin motor domain-containing protein</fullName>
    </recommendedName>
</protein>
<comment type="subcellular location">
    <subcellularLocation>
        <location evidence="1">Cytoplasm</location>
        <location evidence="1">Cytoskeleton</location>
    </subcellularLocation>
</comment>
<evidence type="ECO:0000313" key="13">
    <source>
        <dbReference type="EMBL" id="TPX78323.1"/>
    </source>
</evidence>
<dbReference type="Pfam" id="PF12473">
    <property type="entry name" value="DUF3694"/>
    <property type="match status" value="1"/>
</dbReference>
<dbReference type="InterPro" id="IPR032405">
    <property type="entry name" value="Kinesin_assoc"/>
</dbReference>
<dbReference type="SMART" id="SM00233">
    <property type="entry name" value="PH"/>
    <property type="match status" value="1"/>
</dbReference>
<evidence type="ECO:0000256" key="1">
    <source>
        <dbReference type="ARBA" id="ARBA00004245"/>
    </source>
</evidence>
<dbReference type="Pfam" id="PF00169">
    <property type="entry name" value="PH"/>
    <property type="match status" value="1"/>
</dbReference>
<evidence type="ECO:0000256" key="8">
    <source>
        <dbReference type="ARBA" id="ARBA00023212"/>
    </source>
</evidence>
<evidence type="ECO:0000259" key="12">
    <source>
        <dbReference type="PROSITE" id="PS50067"/>
    </source>
</evidence>
<dbReference type="SUPFAM" id="SSF50729">
    <property type="entry name" value="PH domain-like"/>
    <property type="match status" value="1"/>
</dbReference>
<keyword evidence="8" id="KW-0206">Cytoskeleton</keyword>
<dbReference type="GO" id="GO:0005524">
    <property type="term" value="F:ATP binding"/>
    <property type="evidence" value="ECO:0007669"/>
    <property type="project" value="UniProtKB-UniRule"/>
</dbReference>
<feature type="region of interest" description="Disordered" evidence="10">
    <location>
        <begin position="31"/>
        <end position="92"/>
    </location>
</feature>
<feature type="region of interest" description="Disordered" evidence="10">
    <location>
        <begin position="1875"/>
        <end position="1894"/>
    </location>
</feature>
<dbReference type="OrthoDB" id="3176171at2759"/>
<dbReference type="GO" id="GO:0005874">
    <property type="term" value="C:microtubule"/>
    <property type="evidence" value="ECO:0007669"/>
    <property type="project" value="UniProtKB-KW"/>
</dbReference>
<evidence type="ECO:0000256" key="4">
    <source>
        <dbReference type="ARBA" id="ARBA00022741"/>
    </source>
</evidence>
<dbReference type="InterPro" id="IPR011993">
    <property type="entry name" value="PH-like_dom_sf"/>
</dbReference>
<accession>A0A507FPX8</accession>
<dbReference type="InterPro" id="IPR001752">
    <property type="entry name" value="Kinesin_motor_dom"/>
</dbReference>
<dbReference type="EMBL" id="QEAP01000005">
    <property type="protein sequence ID" value="TPX78323.1"/>
    <property type="molecule type" value="Genomic_DNA"/>
</dbReference>
<dbReference type="PRINTS" id="PR00380">
    <property type="entry name" value="KINESINHEAVY"/>
</dbReference>
<keyword evidence="7 9" id="KW-0505">Motor protein</keyword>
<dbReference type="GO" id="GO:0010970">
    <property type="term" value="P:transport along microtubule"/>
    <property type="evidence" value="ECO:0007669"/>
    <property type="project" value="UniProtKB-ARBA"/>
</dbReference>
<feature type="compositionally biased region" description="Basic and acidic residues" evidence="10">
    <location>
        <begin position="47"/>
        <end position="68"/>
    </location>
</feature>
<dbReference type="SUPFAM" id="SSF52540">
    <property type="entry name" value="P-loop containing nucleoside triphosphate hydrolases"/>
    <property type="match status" value="1"/>
</dbReference>
<evidence type="ECO:0008006" key="15">
    <source>
        <dbReference type="Google" id="ProtNLM"/>
    </source>
</evidence>
<keyword evidence="14" id="KW-1185">Reference proteome</keyword>
<feature type="compositionally biased region" description="Low complexity" evidence="10">
    <location>
        <begin position="77"/>
        <end position="89"/>
    </location>
</feature>
<comment type="caution">
    <text evidence="13">The sequence shown here is derived from an EMBL/GenBank/DDBJ whole genome shotgun (WGS) entry which is preliminary data.</text>
</comment>
<dbReference type="Pfam" id="PF16183">
    <property type="entry name" value="Kinesin_assoc"/>
    <property type="match status" value="1"/>
</dbReference>
<feature type="compositionally biased region" description="Polar residues" evidence="10">
    <location>
        <begin position="982"/>
        <end position="1001"/>
    </location>
</feature>
<dbReference type="PANTHER" id="PTHR47117">
    <property type="entry name" value="STAR-RELATED LIPID TRANSFER PROTEIN 9"/>
    <property type="match status" value="1"/>
</dbReference>
<evidence type="ECO:0000256" key="5">
    <source>
        <dbReference type="ARBA" id="ARBA00022840"/>
    </source>
</evidence>
<organism evidence="13 14">
    <name type="scientific">Chytriomyces confervae</name>
    <dbReference type="NCBI Taxonomy" id="246404"/>
    <lineage>
        <taxon>Eukaryota</taxon>
        <taxon>Fungi</taxon>
        <taxon>Fungi incertae sedis</taxon>
        <taxon>Chytridiomycota</taxon>
        <taxon>Chytridiomycota incertae sedis</taxon>
        <taxon>Chytridiomycetes</taxon>
        <taxon>Chytridiales</taxon>
        <taxon>Chytriomycetaceae</taxon>
        <taxon>Chytriomyces</taxon>
    </lineage>
</organism>
<dbReference type="SMART" id="SM00129">
    <property type="entry name" value="KISc"/>
    <property type="match status" value="1"/>
</dbReference>
<feature type="region of interest" description="Disordered" evidence="10">
    <location>
        <begin position="1976"/>
        <end position="2022"/>
    </location>
</feature>
<dbReference type="GO" id="GO:0003777">
    <property type="term" value="F:microtubule motor activity"/>
    <property type="evidence" value="ECO:0007669"/>
    <property type="project" value="InterPro"/>
</dbReference>
<dbReference type="Gene3D" id="2.60.200.20">
    <property type="match status" value="1"/>
</dbReference>
<evidence type="ECO:0000256" key="7">
    <source>
        <dbReference type="ARBA" id="ARBA00023175"/>
    </source>
</evidence>
<dbReference type="PROSITE" id="PS50067">
    <property type="entry name" value="KINESIN_MOTOR_2"/>
    <property type="match status" value="1"/>
</dbReference>
<feature type="region of interest" description="Disordered" evidence="10">
    <location>
        <begin position="982"/>
        <end position="1002"/>
    </location>
</feature>
<feature type="region of interest" description="Disordered" evidence="10">
    <location>
        <begin position="492"/>
        <end position="514"/>
    </location>
</feature>
<dbReference type="Gene3D" id="2.30.29.30">
    <property type="entry name" value="Pleckstrin-homology domain (PH domain)/Phosphotyrosine-binding domain (PTB)"/>
    <property type="match status" value="1"/>
</dbReference>
<evidence type="ECO:0000256" key="2">
    <source>
        <dbReference type="ARBA" id="ARBA00022490"/>
    </source>
</evidence>
<evidence type="ECO:0000259" key="11">
    <source>
        <dbReference type="PROSITE" id="PS50003"/>
    </source>
</evidence>
<keyword evidence="4 9" id="KW-0547">Nucleotide-binding</keyword>
<dbReference type="InterPro" id="IPR001849">
    <property type="entry name" value="PH_domain"/>
</dbReference>
<dbReference type="InterPro" id="IPR036961">
    <property type="entry name" value="Kinesin_motor_dom_sf"/>
</dbReference>
<feature type="compositionally biased region" description="Polar residues" evidence="10">
    <location>
        <begin position="31"/>
        <end position="45"/>
    </location>
</feature>
<dbReference type="InterPro" id="IPR008984">
    <property type="entry name" value="SMAD_FHA_dom_sf"/>
</dbReference>
<feature type="compositionally biased region" description="Polar residues" evidence="10">
    <location>
        <begin position="492"/>
        <end position="501"/>
    </location>
</feature>
<name>A0A507FPX8_9FUNG</name>
<dbReference type="InterPro" id="IPR027417">
    <property type="entry name" value="P-loop_NTPase"/>
</dbReference>
<evidence type="ECO:0000256" key="6">
    <source>
        <dbReference type="ARBA" id="ARBA00023054"/>
    </source>
</evidence>
<evidence type="ECO:0000313" key="14">
    <source>
        <dbReference type="Proteomes" id="UP000320333"/>
    </source>
</evidence>
<proteinExistence type="inferred from homology"/>
<dbReference type="Gene3D" id="3.40.850.10">
    <property type="entry name" value="Kinesin motor domain"/>
    <property type="match status" value="1"/>
</dbReference>
<keyword evidence="6" id="KW-0175">Coiled coil</keyword>
<feature type="domain" description="PH" evidence="11">
    <location>
        <begin position="1690"/>
        <end position="1788"/>
    </location>
</feature>
<feature type="binding site" evidence="9">
    <location>
        <begin position="146"/>
        <end position="153"/>
    </location>
    <ligand>
        <name>ATP</name>
        <dbReference type="ChEBI" id="CHEBI:30616"/>
    </ligand>
</feature>
<dbReference type="Proteomes" id="UP000320333">
    <property type="component" value="Unassembled WGS sequence"/>
</dbReference>
<dbReference type="InterPro" id="IPR019821">
    <property type="entry name" value="Kinesin_motor_CS"/>
</dbReference>
<dbReference type="STRING" id="246404.A0A507FPX8"/>
<evidence type="ECO:0000256" key="3">
    <source>
        <dbReference type="ARBA" id="ARBA00022701"/>
    </source>
</evidence>
<comment type="similarity">
    <text evidence="9">Belongs to the TRAFAC class myosin-kinesin ATPase superfamily. Kinesin family.</text>
</comment>
<evidence type="ECO:0000256" key="10">
    <source>
        <dbReference type="SAM" id="MobiDB-lite"/>
    </source>
</evidence>